<name>A0A5R9J2Y7_9PROT</name>
<evidence type="ECO:0000313" key="7">
    <source>
        <dbReference type="Proteomes" id="UP000305654"/>
    </source>
</evidence>
<evidence type="ECO:0000259" key="5">
    <source>
        <dbReference type="PROSITE" id="PS50931"/>
    </source>
</evidence>
<dbReference type="FunFam" id="1.10.10.10:FF:000001">
    <property type="entry name" value="LysR family transcriptional regulator"/>
    <property type="match status" value="1"/>
</dbReference>
<accession>A0A5R9J2Y7</accession>
<keyword evidence="2" id="KW-0805">Transcription regulation</keyword>
<reference evidence="6 7" key="1">
    <citation type="submission" date="2019-05" db="EMBL/GenBank/DDBJ databases">
        <authorList>
            <person name="Pankratov T."/>
            <person name="Grouzdev D."/>
        </authorList>
    </citation>
    <scope>NUCLEOTIDE SEQUENCE [LARGE SCALE GENOMIC DNA]</scope>
    <source>
        <strain evidence="6 7">KEBCLARHB70R</strain>
    </source>
</reference>
<dbReference type="InterPro" id="IPR005119">
    <property type="entry name" value="LysR_subst-bd"/>
</dbReference>
<feature type="domain" description="HTH lysR-type" evidence="5">
    <location>
        <begin position="2"/>
        <end position="59"/>
    </location>
</feature>
<dbReference type="PANTHER" id="PTHR30537:SF68">
    <property type="entry name" value="TRANSCRIPTIONAL REGULATOR-RELATED"/>
    <property type="match status" value="1"/>
</dbReference>
<evidence type="ECO:0000256" key="4">
    <source>
        <dbReference type="ARBA" id="ARBA00023163"/>
    </source>
</evidence>
<sequence>MPDLNALIVFAKVIEARSFSQAARRLKIPVSTVSRRVADLEDQLGTRLLERSTRNLRLTEVGADVFEHALRIMEIAEALDGHVSNQLSRVAGTLRLSAPPSISDSLLMPLIGAFQASYPDVRVQVMITERTIDHIADGVDLSFHVGPMRDSALIARRILTYRHQLVASPAYLAHREPPRRPEDLQDHRILAFSHWQPEHRWVFSRAGSTETQTFSFLPHLGINDFAGVTAGLLAGQGVGDLPPIVQPDLMRDGRLVEIMPEWRFPVFDLCLVHLGTRRLPLPVRVFKDFTYTMVQTIFPDLPT</sequence>
<dbReference type="AlphaFoldDB" id="A0A5R9J2Y7"/>
<comment type="caution">
    <text evidence="6">The sequence shown here is derived from an EMBL/GenBank/DDBJ whole genome shotgun (WGS) entry which is preliminary data.</text>
</comment>
<organism evidence="6 7">
    <name type="scientific">Lichenicoccus roseus</name>
    <dbReference type="NCBI Taxonomy" id="2683649"/>
    <lineage>
        <taxon>Bacteria</taxon>
        <taxon>Pseudomonadati</taxon>
        <taxon>Pseudomonadota</taxon>
        <taxon>Alphaproteobacteria</taxon>
        <taxon>Acetobacterales</taxon>
        <taxon>Acetobacteraceae</taxon>
        <taxon>Lichenicoccus</taxon>
    </lineage>
</organism>
<dbReference type="Pfam" id="PF00126">
    <property type="entry name" value="HTH_1"/>
    <property type="match status" value="1"/>
</dbReference>
<dbReference type="GO" id="GO:0043565">
    <property type="term" value="F:sequence-specific DNA binding"/>
    <property type="evidence" value="ECO:0007669"/>
    <property type="project" value="TreeGrafter"/>
</dbReference>
<comment type="similarity">
    <text evidence="1">Belongs to the LysR transcriptional regulatory family.</text>
</comment>
<dbReference type="GO" id="GO:0003700">
    <property type="term" value="F:DNA-binding transcription factor activity"/>
    <property type="evidence" value="ECO:0007669"/>
    <property type="project" value="InterPro"/>
</dbReference>
<evidence type="ECO:0000256" key="3">
    <source>
        <dbReference type="ARBA" id="ARBA00023125"/>
    </source>
</evidence>
<dbReference type="SUPFAM" id="SSF46785">
    <property type="entry name" value="Winged helix' DNA-binding domain"/>
    <property type="match status" value="1"/>
</dbReference>
<keyword evidence="4" id="KW-0804">Transcription</keyword>
<dbReference type="OrthoDB" id="9812435at2"/>
<dbReference type="Proteomes" id="UP000305654">
    <property type="component" value="Unassembled WGS sequence"/>
</dbReference>
<dbReference type="Pfam" id="PF03466">
    <property type="entry name" value="LysR_substrate"/>
    <property type="match status" value="1"/>
</dbReference>
<dbReference type="Gene3D" id="3.40.190.290">
    <property type="match status" value="1"/>
</dbReference>
<dbReference type="EMBL" id="VCDI01000004">
    <property type="protein sequence ID" value="TLU71995.1"/>
    <property type="molecule type" value="Genomic_DNA"/>
</dbReference>
<protein>
    <submittedName>
        <fullName evidence="6">LysR family transcriptional regulator</fullName>
    </submittedName>
</protein>
<evidence type="ECO:0000256" key="1">
    <source>
        <dbReference type="ARBA" id="ARBA00009437"/>
    </source>
</evidence>
<evidence type="ECO:0000256" key="2">
    <source>
        <dbReference type="ARBA" id="ARBA00023015"/>
    </source>
</evidence>
<dbReference type="RefSeq" id="WP_138326402.1">
    <property type="nucleotide sequence ID" value="NZ_VCDI01000004.1"/>
</dbReference>
<keyword evidence="3" id="KW-0238">DNA-binding</keyword>
<gene>
    <name evidence="6" type="ORF">FE263_12710</name>
</gene>
<dbReference type="PANTHER" id="PTHR30537">
    <property type="entry name" value="HTH-TYPE TRANSCRIPTIONAL REGULATOR"/>
    <property type="match status" value="1"/>
</dbReference>
<proteinExistence type="inferred from homology"/>
<dbReference type="Gene3D" id="1.10.10.10">
    <property type="entry name" value="Winged helix-like DNA-binding domain superfamily/Winged helix DNA-binding domain"/>
    <property type="match status" value="1"/>
</dbReference>
<dbReference type="InterPro" id="IPR000847">
    <property type="entry name" value="LysR_HTH_N"/>
</dbReference>
<keyword evidence="7" id="KW-1185">Reference proteome</keyword>
<dbReference type="InterPro" id="IPR036390">
    <property type="entry name" value="WH_DNA-bd_sf"/>
</dbReference>
<dbReference type="PROSITE" id="PS50931">
    <property type="entry name" value="HTH_LYSR"/>
    <property type="match status" value="1"/>
</dbReference>
<dbReference type="SUPFAM" id="SSF53850">
    <property type="entry name" value="Periplasmic binding protein-like II"/>
    <property type="match status" value="1"/>
</dbReference>
<dbReference type="InterPro" id="IPR036388">
    <property type="entry name" value="WH-like_DNA-bd_sf"/>
</dbReference>
<dbReference type="CDD" id="cd08422">
    <property type="entry name" value="PBP2_CrgA_like"/>
    <property type="match status" value="1"/>
</dbReference>
<dbReference type="InterPro" id="IPR058163">
    <property type="entry name" value="LysR-type_TF_proteobact-type"/>
</dbReference>
<dbReference type="GO" id="GO:0006351">
    <property type="term" value="P:DNA-templated transcription"/>
    <property type="evidence" value="ECO:0007669"/>
    <property type="project" value="TreeGrafter"/>
</dbReference>
<evidence type="ECO:0000313" key="6">
    <source>
        <dbReference type="EMBL" id="TLU71995.1"/>
    </source>
</evidence>